<keyword evidence="3" id="KW-1185">Reference proteome</keyword>
<name>A0ABQ4E599_9ACTN</name>
<evidence type="ECO:0000256" key="1">
    <source>
        <dbReference type="SAM" id="MobiDB-lite"/>
    </source>
</evidence>
<comment type="caution">
    <text evidence="2">The sequence shown here is derived from an EMBL/GenBank/DDBJ whole genome shotgun (WGS) entry which is preliminary data.</text>
</comment>
<proteinExistence type="predicted"/>
<sequence length="84" mass="9310">MSFVAPAAPDYAAFRAAVRRVQAETAIAREAATMRSARPVPERQRTTRYAGWNSPTRAYPRLTNGRAGNLTPAQESRARHGERI</sequence>
<protein>
    <submittedName>
        <fullName evidence="2">Uncharacterized protein</fullName>
    </submittedName>
</protein>
<evidence type="ECO:0000313" key="3">
    <source>
        <dbReference type="Proteomes" id="UP000646749"/>
    </source>
</evidence>
<organism evidence="2 3">
    <name type="scientific">Plantactinospora endophytica</name>
    <dbReference type="NCBI Taxonomy" id="673535"/>
    <lineage>
        <taxon>Bacteria</taxon>
        <taxon>Bacillati</taxon>
        <taxon>Actinomycetota</taxon>
        <taxon>Actinomycetes</taxon>
        <taxon>Micromonosporales</taxon>
        <taxon>Micromonosporaceae</taxon>
        <taxon>Plantactinospora</taxon>
    </lineage>
</organism>
<dbReference type="EMBL" id="BONW01000022">
    <property type="protein sequence ID" value="GIG89872.1"/>
    <property type="molecule type" value="Genomic_DNA"/>
</dbReference>
<reference evidence="2 3" key="1">
    <citation type="submission" date="2021-01" db="EMBL/GenBank/DDBJ databases">
        <title>Whole genome shotgun sequence of Plantactinospora endophytica NBRC 110450.</title>
        <authorList>
            <person name="Komaki H."/>
            <person name="Tamura T."/>
        </authorList>
    </citation>
    <scope>NUCLEOTIDE SEQUENCE [LARGE SCALE GENOMIC DNA]</scope>
    <source>
        <strain evidence="2 3">NBRC 110450</strain>
    </source>
</reference>
<gene>
    <name evidence="2" type="ORF">Pen02_48080</name>
</gene>
<accession>A0ABQ4E599</accession>
<dbReference type="Proteomes" id="UP000646749">
    <property type="component" value="Unassembled WGS sequence"/>
</dbReference>
<evidence type="ECO:0000313" key="2">
    <source>
        <dbReference type="EMBL" id="GIG89872.1"/>
    </source>
</evidence>
<feature type="region of interest" description="Disordered" evidence="1">
    <location>
        <begin position="34"/>
        <end position="84"/>
    </location>
</feature>